<accession>A0ABU0G6L6</accession>
<feature type="transmembrane region" description="Helical" evidence="1">
    <location>
        <begin position="15"/>
        <end position="35"/>
    </location>
</feature>
<keyword evidence="1" id="KW-0472">Membrane</keyword>
<evidence type="ECO:0000313" key="2">
    <source>
        <dbReference type="EMBL" id="MDQ0420971.1"/>
    </source>
</evidence>
<comment type="caution">
    <text evidence="2">The sequence shown here is derived from an EMBL/GenBank/DDBJ whole genome shotgun (WGS) entry which is preliminary data.</text>
</comment>
<organism evidence="2 3">
    <name type="scientific">Peteryoungia aggregata LMG 23059</name>
    <dbReference type="NCBI Taxonomy" id="1368425"/>
    <lineage>
        <taxon>Bacteria</taxon>
        <taxon>Pseudomonadati</taxon>
        <taxon>Pseudomonadota</taxon>
        <taxon>Alphaproteobacteria</taxon>
        <taxon>Hyphomicrobiales</taxon>
        <taxon>Rhizobiaceae</taxon>
        <taxon>Peteryoungia</taxon>
    </lineage>
</organism>
<gene>
    <name evidence="2" type="ORF">J2045_001998</name>
</gene>
<feature type="transmembrane region" description="Helical" evidence="1">
    <location>
        <begin position="47"/>
        <end position="67"/>
    </location>
</feature>
<keyword evidence="3" id="KW-1185">Reference proteome</keyword>
<dbReference type="Proteomes" id="UP001238496">
    <property type="component" value="Unassembled WGS sequence"/>
</dbReference>
<feature type="transmembrane region" description="Helical" evidence="1">
    <location>
        <begin position="79"/>
        <end position="99"/>
    </location>
</feature>
<protein>
    <submittedName>
        <fullName evidence="2">Uncharacterized protein</fullName>
    </submittedName>
</protein>
<dbReference type="RefSeq" id="WP_307372189.1">
    <property type="nucleotide sequence ID" value="NZ_JAUSUW010000005.1"/>
</dbReference>
<name>A0ABU0G6L6_9HYPH</name>
<keyword evidence="1" id="KW-0812">Transmembrane</keyword>
<dbReference type="EMBL" id="JAUSUW010000005">
    <property type="protein sequence ID" value="MDQ0420971.1"/>
    <property type="molecule type" value="Genomic_DNA"/>
</dbReference>
<proteinExistence type="predicted"/>
<evidence type="ECO:0000256" key="1">
    <source>
        <dbReference type="SAM" id="Phobius"/>
    </source>
</evidence>
<sequence length="131" mass="14529">MFGHMQKWWMGLPTWAKWVTGISAVFALSSIGPAIRERDPLAFVENFLALTFHYGLIIGSFATAIWGGVKIAEATRRNWAGWVSGIAIFVAFAFVSLTFQRLPGIGSRMKGFSNSDCHIEWDGRSNPTVCD</sequence>
<keyword evidence="1" id="KW-1133">Transmembrane helix</keyword>
<reference evidence="2 3" key="1">
    <citation type="submission" date="2023-07" db="EMBL/GenBank/DDBJ databases">
        <title>Genomic Encyclopedia of Type Strains, Phase IV (KMG-IV): sequencing the most valuable type-strain genomes for metagenomic binning, comparative biology and taxonomic classification.</title>
        <authorList>
            <person name="Goeker M."/>
        </authorList>
    </citation>
    <scope>NUCLEOTIDE SEQUENCE [LARGE SCALE GENOMIC DNA]</scope>
    <source>
        <strain evidence="2 3">DSM 1111</strain>
    </source>
</reference>
<evidence type="ECO:0000313" key="3">
    <source>
        <dbReference type="Proteomes" id="UP001238496"/>
    </source>
</evidence>